<dbReference type="InterPro" id="IPR011059">
    <property type="entry name" value="Metal-dep_hydrolase_composite"/>
</dbReference>
<dbReference type="SUPFAM" id="SSF51338">
    <property type="entry name" value="Composite domain of metallo-dependent hydrolases"/>
    <property type="match status" value="1"/>
</dbReference>
<dbReference type="Proteomes" id="UP000030652">
    <property type="component" value="Unassembled WGS sequence"/>
</dbReference>
<dbReference type="EMBL" id="JRYO01000147">
    <property type="protein sequence ID" value="KHE92167.1"/>
    <property type="molecule type" value="Genomic_DNA"/>
</dbReference>
<dbReference type="Gene3D" id="3.20.20.140">
    <property type="entry name" value="Metal-dependent hydrolases"/>
    <property type="match status" value="1"/>
</dbReference>
<evidence type="ECO:0000259" key="2">
    <source>
        <dbReference type="Pfam" id="PF01979"/>
    </source>
</evidence>
<dbReference type="SUPFAM" id="SSF51556">
    <property type="entry name" value="Metallo-dependent hydrolases"/>
    <property type="match status" value="1"/>
</dbReference>
<dbReference type="PANTHER" id="PTHR43794:SF11">
    <property type="entry name" value="AMIDOHYDROLASE-RELATED DOMAIN-CONTAINING PROTEIN"/>
    <property type="match status" value="1"/>
</dbReference>
<dbReference type="InterPro" id="IPR050287">
    <property type="entry name" value="MTA/SAH_deaminase"/>
</dbReference>
<accession>A0A0B0EGF6</accession>
<name>A0A0B0EGF6_9BACT</name>
<dbReference type="eggNOG" id="COG0402">
    <property type="taxonomic scope" value="Bacteria"/>
</dbReference>
<organism evidence="3 4">
    <name type="scientific">Candidatus Scalindua brodae</name>
    <dbReference type="NCBI Taxonomy" id="237368"/>
    <lineage>
        <taxon>Bacteria</taxon>
        <taxon>Pseudomonadati</taxon>
        <taxon>Planctomycetota</taxon>
        <taxon>Candidatus Brocadiia</taxon>
        <taxon>Candidatus Brocadiales</taxon>
        <taxon>Candidatus Scalinduaceae</taxon>
        <taxon>Candidatus Scalindua</taxon>
    </lineage>
</organism>
<evidence type="ECO:0000313" key="4">
    <source>
        <dbReference type="Proteomes" id="UP000030652"/>
    </source>
</evidence>
<dbReference type="AlphaFoldDB" id="A0A0B0EGF6"/>
<dbReference type="InterPro" id="IPR006680">
    <property type="entry name" value="Amidohydro-rel"/>
</dbReference>
<gene>
    <name evidence="3" type="ORF">SCABRO_02062</name>
</gene>
<sequence>MYILKSKYLLKDPDNVIDNGAVIIDDGGMVQFAGQFKDIDDFDSYRTIDLGNTAIVPGFVNAHTHLELTHLHKCINSNGNFTSWIRQLVDKKNDWAESEYALSVREGIKSSLKSGTTTVIDITRNGIALNELLTSKIRKSLFFEIINFNPDTAEDTINDFKEQLTDIKADGLLSIGIFPHAPYTVSERLYRECKGISEEFDIEIATHIAETKDEVEFLTRGTGHFVSLLNDFNMLGNWKHPGLSPINYLKNIGFLENGCILIHCNYITEAEIDLIETTKSNVVFCPRSHEYFLHGEHPFFILKDRDINIALGTDSLASNDTLSILDEMKFIRKHYHDLKPEDIFYMGTIAGAVALKMDDRIGRLYPGYYADIAVIEFESRDMSNVYDGIFSSNSECILTTVSGKICHDKNRLASSGH</sequence>
<dbReference type="PANTHER" id="PTHR43794">
    <property type="entry name" value="AMINOHYDROLASE SSNA-RELATED"/>
    <property type="match status" value="1"/>
</dbReference>
<feature type="domain" description="Amidohydrolase-related" evidence="2">
    <location>
        <begin position="55"/>
        <end position="404"/>
    </location>
</feature>
<dbReference type="InterPro" id="IPR032466">
    <property type="entry name" value="Metal_Hydrolase"/>
</dbReference>
<evidence type="ECO:0000256" key="1">
    <source>
        <dbReference type="ARBA" id="ARBA00022801"/>
    </source>
</evidence>
<dbReference type="Pfam" id="PF01979">
    <property type="entry name" value="Amidohydro_1"/>
    <property type="match status" value="1"/>
</dbReference>
<protein>
    <submittedName>
        <fullName evidence="3">Putative amidohydrolase</fullName>
    </submittedName>
</protein>
<comment type="caution">
    <text evidence="3">The sequence shown here is derived from an EMBL/GenBank/DDBJ whole genome shotgun (WGS) entry which is preliminary data.</text>
</comment>
<keyword evidence="1 3" id="KW-0378">Hydrolase</keyword>
<dbReference type="GO" id="GO:0016810">
    <property type="term" value="F:hydrolase activity, acting on carbon-nitrogen (but not peptide) bonds"/>
    <property type="evidence" value="ECO:0007669"/>
    <property type="project" value="InterPro"/>
</dbReference>
<evidence type="ECO:0000313" key="3">
    <source>
        <dbReference type="EMBL" id="KHE92167.1"/>
    </source>
</evidence>
<proteinExistence type="predicted"/>
<dbReference type="Gene3D" id="2.30.40.10">
    <property type="entry name" value="Urease, subunit C, domain 1"/>
    <property type="match status" value="1"/>
</dbReference>
<reference evidence="3 4" key="1">
    <citation type="submission" date="2014-10" db="EMBL/GenBank/DDBJ databases">
        <title>Draft genome of anammox bacterium scalindua brodae, obtained using differential coverage binning of sequence data from two enrichment reactors.</title>
        <authorList>
            <person name="Speth D.R."/>
            <person name="Russ L."/>
            <person name="Kartal B."/>
            <person name="Op den Camp H.J."/>
            <person name="Dutilh B.E."/>
            <person name="Jetten M.S."/>
        </authorList>
    </citation>
    <scope>NUCLEOTIDE SEQUENCE [LARGE SCALE GENOMIC DNA]</scope>
    <source>
        <strain evidence="3">RU1</strain>
    </source>
</reference>